<proteinExistence type="inferred from homology"/>
<protein>
    <submittedName>
        <fullName evidence="3">Cytochrome P450</fullName>
    </submittedName>
</protein>
<feature type="region of interest" description="Disordered" evidence="2">
    <location>
        <begin position="416"/>
        <end position="447"/>
    </location>
</feature>
<dbReference type="EMBL" id="BMNT01000012">
    <property type="protein sequence ID" value="GGK81909.1"/>
    <property type="molecule type" value="Genomic_DNA"/>
</dbReference>
<evidence type="ECO:0000313" key="4">
    <source>
        <dbReference type="Proteomes" id="UP000645217"/>
    </source>
</evidence>
<dbReference type="PROSITE" id="PS00086">
    <property type="entry name" value="CYTOCHROME_P450"/>
    <property type="match status" value="1"/>
</dbReference>
<evidence type="ECO:0000256" key="2">
    <source>
        <dbReference type="SAM" id="MobiDB-lite"/>
    </source>
</evidence>
<dbReference type="InterPro" id="IPR036396">
    <property type="entry name" value="Cyt_P450_sf"/>
</dbReference>
<evidence type="ECO:0000256" key="1">
    <source>
        <dbReference type="ARBA" id="ARBA00010617"/>
    </source>
</evidence>
<dbReference type="PRINTS" id="PR00359">
    <property type="entry name" value="BP450"/>
</dbReference>
<dbReference type="Proteomes" id="UP000645217">
    <property type="component" value="Unassembled WGS sequence"/>
</dbReference>
<dbReference type="GO" id="GO:0016705">
    <property type="term" value="F:oxidoreductase activity, acting on paired donors, with incorporation or reduction of molecular oxygen"/>
    <property type="evidence" value="ECO:0007669"/>
    <property type="project" value="InterPro"/>
</dbReference>
<dbReference type="PANTHER" id="PTHR46696">
    <property type="entry name" value="P450, PUTATIVE (EUROFUNG)-RELATED"/>
    <property type="match status" value="1"/>
</dbReference>
<keyword evidence="4" id="KW-1185">Reference proteome</keyword>
<comment type="similarity">
    <text evidence="1">Belongs to the cytochrome P450 family.</text>
</comment>
<reference evidence="3" key="1">
    <citation type="journal article" date="2014" name="Int. J. Syst. Evol. Microbiol.">
        <title>Complete genome sequence of Corynebacterium casei LMG S-19264T (=DSM 44701T), isolated from a smear-ripened cheese.</title>
        <authorList>
            <consortium name="US DOE Joint Genome Institute (JGI-PGF)"/>
            <person name="Walter F."/>
            <person name="Albersmeier A."/>
            <person name="Kalinowski J."/>
            <person name="Ruckert C."/>
        </authorList>
    </citation>
    <scope>NUCLEOTIDE SEQUENCE</scope>
    <source>
        <strain evidence="3">JCM 13064</strain>
    </source>
</reference>
<dbReference type="AlphaFoldDB" id="A0A917R0T2"/>
<dbReference type="GO" id="GO:0005506">
    <property type="term" value="F:iron ion binding"/>
    <property type="evidence" value="ECO:0007669"/>
    <property type="project" value="InterPro"/>
</dbReference>
<evidence type="ECO:0000313" key="3">
    <source>
        <dbReference type="EMBL" id="GGK81909.1"/>
    </source>
</evidence>
<organism evidence="3 4">
    <name type="scientific">Sphaerisporangium melleum</name>
    <dbReference type="NCBI Taxonomy" id="321316"/>
    <lineage>
        <taxon>Bacteria</taxon>
        <taxon>Bacillati</taxon>
        <taxon>Actinomycetota</taxon>
        <taxon>Actinomycetes</taxon>
        <taxon>Streptosporangiales</taxon>
        <taxon>Streptosporangiaceae</taxon>
        <taxon>Sphaerisporangium</taxon>
    </lineage>
</organism>
<dbReference type="GO" id="GO:0020037">
    <property type="term" value="F:heme binding"/>
    <property type="evidence" value="ECO:0007669"/>
    <property type="project" value="InterPro"/>
</dbReference>
<reference evidence="3" key="2">
    <citation type="submission" date="2020-09" db="EMBL/GenBank/DDBJ databases">
        <authorList>
            <person name="Sun Q."/>
            <person name="Ohkuma M."/>
        </authorList>
    </citation>
    <scope>NUCLEOTIDE SEQUENCE</scope>
    <source>
        <strain evidence="3">JCM 13064</strain>
    </source>
</reference>
<sequence length="459" mass="50816">MTHPPSPNGAGRCPIFGVDRTPLYDEAFHSDPAAVFRHLRDTEGPVAKVWLEPGVPGYIIVDHQTMLEVSRDDTWSHDSRLWREWRTGRIPDHSELVPMMMWRPNLLFADGSDHTRLRRAVADSLAEIDLRAMEADIATIANDLIGAFAAQGTADLIAQYAVQLPLLAFNRLFGLDDRAGRALVGILRRIWDGSDAVRANTELERMMGRLIGTKRRTPGRDLTTSLIKHHAALDDEELIHHLVVIIGAGNTPVADLIGNTLRMILTDRQAGTNVAGLRDHLTIPEVIHRVLWLDTPMAVYPWVYPRRDTRLGNVIIPAGSAVGMALAAANLSVAEQRNGALLRGNRAYTSFGVGPHKCPADELALRIAGIGVQTVLHRLPELRLAVHAPALGWRRSVFARALTALPVQFTPLDHQSFREGTWNPSSSTPTPTSTIRPRRSASSGPWSLSNFRARWRRGR</sequence>
<dbReference type="Gene3D" id="1.10.630.10">
    <property type="entry name" value="Cytochrome P450"/>
    <property type="match status" value="1"/>
</dbReference>
<dbReference type="GO" id="GO:0004497">
    <property type="term" value="F:monooxygenase activity"/>
    <property type="evidence" value="ECO:0007669"/>
    <property type="project" value="InterPro"/>
</dbReference>
<dbReference type="RefSeq" id="WP_189163211.1">
    <property type="nucleotide sequence ID" value="NZ_BMNT01000012.1"/>
</dbReference>
<accession>A0A917R0T2</accession>
<dbReference type="InterPro" id="IPR017972">
    <property type="entry name" value="Cyt_P450_CS"/>
</dbReference>
<dbReference type="SUPFAM" id="SSF48264">
    <property type="entry name" value="Cytochrome P450"/>
    <property type="match status" value="1"/>
</dbReference>
<comment type="caution">
    <text evidence="3">The sequence shown here is derived from an EMBL/GenBank/DDBJ whole genome shotgun (WGS) entry which is preliminary data.</text>
</comment>
<gene>
    <name evidence="3" type="ORF">GCM10007964_25710</name>
</gene>
<dbReference type="InterPro" id="IPR002397">
    <property type="entry name" value="Cyt_P450_B"/>
</dbReference>
<dbReference type="PANTHER" id="PTHR46696:SF1">
    <property type="entry name" value="CYTOCHROME P450 YJIB-RELATED"/>
    <property type="match status" value="1"/>
</dbReference>
<name>A0A917R0T2_9ACTN</name>
<feature type="compositionally biased region" description="Low complexity" evidence="2">
    <location>
        <begin position="424"/>
        <end position="443"/>
    </location>
</feature>